<comment type="caution">
    <text evidence="10">The sequence shown here is derived from an EMBL/GenBank/DDBJ whole genome shotgun (WGS) entry which is preliminary data.</text>
</comment>
<dbReference type="Pfam" id="PF13231">
    <property type="entry name" value="PMT_2"/>
    <property type="match status" value="1"/>
</dbReference>
<dbReference type="Proteomes" id="UP000268857">
    <property type="component" value="Unassembled WGS sequence"/>
</dbReference>
<feature type="transmembrane region" description="Helical" evidence="8">
    <location>
        <begin position="402"/>
        <end position="421"/>
    </location>
</feature>
<evidence type="ECO:0000256" key="4">
    <source>
        <dbReference type="ARBA" id="ARBA00022679"/>
    </source>
</evidence>
<accession>A0A433NHL4</accession>
<dbReference type="RefSeq" id="WP_016875174.1">
    <property type="nucleotide sequence ID" value="NZ_AJLN01000104.1"/>
</dbReference>
<evidence type="ECO:0000313" key="10">
    <source>
        <dbReference type="EMBL" id="RUR81880.1"/>
    </source>
</evidence>
<keyword evidence="7 8" id="KW-0472">Membrane</keyword>
<dbReference type="InterPro" id="IPR050297">
    <property type="entry name" value="LipidA_mod_glycosyltrf_83"/>
</dbReference>
<feature type="transmembrane region" description="Helical" evidence="8">
    <location>
        <begin position="116"/>
        <end position="135"/>
    </location>
</feature>
<evidence type="ECO:0000256" key="7">
    <source>
        <dbReference type="ARBA" id="ARBA00023136"/>
    </source>
</evidence>
<feature type="transmembrane region" description="Helical" evidence="8">
    <location>
        <begin position="337"/>
        <end position="359"/>
    </location>
</feature>
<evidence type="ECO:0000256" key="3">
    <source>
        <dbReference type="ARBA" id="ARBA00022676"/>
    </source>
</evidence>
<keyword evidence="2" id="KW-1003">Cell membrane</keyword>
<feature type="transmembrane region" description="Helical" evidence="8">
    <location>
        <begin position="311"/>
        <end position="330"/>
    </location>
</feature>
<dbReference type="PANTHER" id="PTHR33908:SF11">
    <property type="entry name" value="MEMBRANE PROTEIN"/>
    <property type="match status" value="1"/>
</dbReference>
<keyword evidence="5 8" id="KW-0812">Transmembrane</keyword>
<feature type="transmembrane region" description="Helical" evidence="8">
    <location>
        <begin position="169"/>
        <end position="188"/>
    </location>
</feature>
<dbReference type="EMBL" id="RSCJ01000009">
    <property type="protein sequence ID" value="RUR81880.1"/>
    <property type="molecule type" value="Genomic_DNA"/>
</dbReference>
<protein>
    <recommendedName>
        <fullName evidence="9">Glycosyltransferase RgtA/B/C/D-like domain-containing protein</fullName>
    </recommendedName>
</protein>
<reference evidence="10 11" key="1">
    <citation type="journal article" date="2019" name="Genome Biol. Evol.">
        <title>Day and night: Metabolic profiles and evolutionary relationships of six axenic non-marine cyanobacteria.</title>
        <authorList>
            <person name="Will S.E."/>
            <person name="Henke P."/>
            <person name="Boedeker C."/>
            <person name="Huang S."/>
            <person name="Brinkmann H."/>
            <person name="Rohde M."/>
            <person name="Jarek M."/>
            <person name="Friedl T."/>
            <person name="Seufert S."/>
            <person name="Schumacher M."/>
            <person name="Overmann J."/>
            <person name="Neumann-Schaal M."/>
            <person name="Petersen J."/>
        </authorList>
    </citation>
    <scope>NUCLEOTIDE SEQUENCE [LARGE SCALE GENOMIC DNA]</scope>
    <source>
        <strain evidence="10 11">PCC 6912</strain>
    </source>
</reference>
<feature type="transmembrane region" description="Helical" evidence="8">
    <location>
        <begin position="209"/>
        <end position="234"/>
    </location>
</feature>
<keyword evidence="11" id="KW-1185">Reference proteome</keyword>
<dbReference type="GO" id="GO:0009103">
    <property type="term" value="P:lipopolysaccharide biosynthetic process"/>
    <property type="evidence" value="ECO:0007669"/>
    <property type="project" value="UniProtKB-ARBA"/>
</dbReference>
<evidence type="ECO:0000256" key="6">
    <source>
        <dbReference type="ARBA" id="ARBA00022989"/>
    </source>
</evidence>
<feature type="transmembrane region" description="Helical" evidence="8">
    <location>
        <begin position="142"/>
        <end position="163"/>
    </location>
</feature>
<evidence type="ECO:0000256" key="2">
    <source>
        <dbReference type="ARBA" id="ARBA00022475"/>
    </source>
</evidence>
<dbReference type="AlphaFoldDB" id="A0A433NHL4"/>
<feature type="transmembrane region" description="Helical" evidence="8">
    <location>
        <begin position="371"/>
        <end position="390"/>
    </location>
</feature>
<proteinExistence type="predicted"/>
<dbReference type="GO" id="GO:0005886">
    <property type="term" value="C:plasma membrane"/>
    <property type="evidence" value="ECO:0007669"/>
    <property type="project" value="UniProtKB-SubCell"/>
</dbReference>
<feature type="transmembrane region" description="Helical" evidence="8">
    <location>
        <begin position="7"/>
        <end position="28"/>
    </location>
</feature>
<dbReference type="GO" id="GO:0016763">
    <property type="term" value="F:pentosyltransferase activity"/>
    <property type="evidence" value="ECO:0007669"/>
    <property type="project" value="TreeGrafter"/>
</dbReference>
<evidence type="ECO:0000256" key="8">
    <source>
        <dbReference type="SAM" id="Phobius"/>
    </source>
</evidence>
<feature type="domain" description="Glycosyltransferase RgtA/B/C/D-like" evidence="9">
    <location>
        <begin position="96"/>
        <end position="262"/>
    </location>
</feature>
<evidence type="ECO:0000256" key="1">
    <source>
        <dbReference type="ARBA" id="ARBA00004651"/>
    </source>
</evidence>
<evidence type="ECO:0000313" key="11">
    <source>
        <dbReference type="Proteomes" id="UP000268857"/>
    </source>
</evidence>
<dbReference type="PANTHER" id="PTHR33908">
    <property type="entry name" value="MANNOSYLTRANSFERASE YKCB-RELATED"/>
    <property type="match status" value="1"/>
</dbReference>
<organism evidence="10 11">
    <name type="scientific">Chlorogloeopsis fritschii PCC 6912</name>
    <dbReference type="NCBI Taxonomy" id="211165"/>
    <lineage>
        <taxon>Bacteria</taxon>
        <taxon>Bacillati</taxon>
        <taxon>Cyanobacteriota</taxon>
        <taxon>Cyanophyceae</taxon>
        <taxon>Nostocales</taxon>
        <taxon>Chlorogloeopsidaceae</taxon>
        <taxon>Chlorogloeopsis</taxon>
    </lineage>
</organism>
<keyword evidence="6 8" id="KW-1133">Transmembrane helix</keyword>
<name>A0A433NHL4_CHLFR</name>
<feature type="transmembrane region" description="Helical" evidence="8">
    <location>
        <begin position="246"/>
        <end position="270"/>
    </location>
</feature>
<dbReference type="STRING" id="211165.GCA_000317285_04268"/>
<keyword evidence="3" id="KW-0328">Glycosyltransferase</keyword>
<sequence>MRRLVLAPRWLQILIVVVLAVGIFFRFVNLNSKVYSHHEIYTSLRIAGYTNLQVKQQIFNGQVISKDTFAKFLDLNPQKGINDTIKSLAVEAPQYPPMYYLIARFWVQIFGNSVTAIRSLSAMISLLVFPSIYWLCRELFKVPLSVPGIAIALVAISPIHLIYAQEGQAYILWIVTILISSAALLRALRLESARQTEEARIYNWGIYTVSLAFSFYTFLLSGFIAVAHGIYVIATTKFFRNQIARAYLLSSGIAFLAFTPWFIVVLANIFQFSSYSQISHSLSPINLIASWLVQISRIFFDLNYSSDNLFIYLFTFIFLVITGYAIYFIWCSNHEKTSLFIISLIAVPVVPLLLPTLIFGGASSIQRSYLIPSYLGIQIAFAYLFAVQLYNGRFSRRQIWQMILALLISAGIISCAVNLQAETWWSKFVSYGNPQVAKIINQTSRSLLISDDFENNYGNLFSLSYLVEPQVRFQLVKDKNLPKIPQSFRNVFLFNPSPTLRKGIEKKYKFKTQIVYKDKYSSLWKVVKLT</sequence>
<dbReference type="OrthoDB" id="495800at2"/>
<evidence type="ECO:0000256" key="5">
    <source>
        <dbReference type="ARBA" id="ARBA00022692"/>
    </source>
</evidence>
<evidence type="ECO:0000259" key="9">
    <source>
        <dbReference type="Pfam" id="PF13231"/>
    </source>
</evidence>
<dbReference type="InterPro" id="IPR038731">
    <property type="entry name" value="RgtA/B/C-like"/>
</dbReference>
<comment type="subcellular location">
    <subcellularLocation>
        <location evidence="1">Cell membrane</location>
        <topology evidence="1">Multi-pass membrane protein</topology>
    </subcellularLocation>
</comment>
<keyword evidence="4" id="KW-0808">Transferase</keyword>
<gene>
    <name evidence="10" type="ORF">PCC6912_27490</name>
</gene>